<protein>
    <submittedName>
        <fullName evidence="2">Uncharacterized protein</fullName>
    </submittedName>
</protein>
<dbReference type="AlphaFoldDB" id="A0A9Q1GDH8"/>
<proteinExistence type="predicted"/>
<gene>
    <name evidence="2" type="ORF">SKAU_G00026850</name>
</gene>
<feature type="region of interest" description="Disordered" evidence="1">
    <location>
        <begin position="41"/>
        <end position="64"/>
    </location>
</feature>
<accession>A0A9Q1GDH8</accession>
<evidence type="ECO:0000256" key="1">
    <source>
        <dbReference type="SAM" id="MobiDB-lite"/>
    </source>
</evidence>
<dbReference type="EMBL" id="JAINUF010000001">
    <property type="protein sequence ID" value="KAJ8381907.1"/>
    <property type="molecule type" value="Genomic_DNA"/>
</dbReference>
<name>A0A9Q1GDH8_SYNKA</name>
<evidence type="ECO:0000313" key="2">
    <source>
        <dbReference type="EMBL" id="KAJ8381907.1"/>
    </source>
</evidence>
<keyword evidence="3" id="KW-1185">Reference proteome</keyword>
<sequence length="74" mass="8277">MALIKYILKGASTGHHHAKRNLTARSSQTLLMEVPDLEMEKGNATPFSFPEEGTSDNQDSQPGFHMEKLKVECF</sequence>
<organism evidence="2 3">
    <name type="scientific">Synaphobranchus kaupii</name>
    <name type="common">Kaup's arrowtooth eel</name>
    <dbReference type="NCBI Taxonomy" id="118154"/>
    <lineage>
        <taxon>Eukaryota</taxon>
        <taxon>Metazoa</taxon>
        <taxon>Chordata</taxon>
        <taxon>Craniata</taxon>
        <taxon>Vertebrata</taxon>
        <taxon>Euteleostomi</taxon>
        <taxon>Actinopterygii</taxon>
        <taxon>Neopterygii</taxon>
        <taxon>Teleostei</taxon>
        <taxon>Anguilliformes</taxon>
        <taxon>Synaphobranchidae</taxon>
        <taxon>Synaphobranchus</taxon>
    </lineage>
</organism>
<dbReference type="Proteomes" id="UP001152622">
    <property type="component" value="Chromosome 1"/>
</dbReference>
<evidence type="ECO:0000313" key="3">
    <source>
        <dbReference type="Proteomes" id="UP001152622"/>
    </source>
</evidence>
<comment type="caution">
    <text evidence="2">The sequence shown here is derived from an EMBL/GenBank/DDBJ whole genome shotgun (WGS) entry which is preliminary data.</text>
</comment>
<reference evidence="2" key="1">
    <citation type="journal article" date="2023" name="Science">
        <title>Genome structures resolve the early diversification of teleost fishes.</title>
        <authorList>
            <person name="Parey E."/>
            <person name="Louis A."/>
            <person name="Montfort J."/>
            <person name="Bouchez O."/>
            <person name="Roques C."/>
            <person name="Iampietro C."/>
            <person name="Lluch J."/>
            <person name="Castinel A."/>
            <person name="Donnadieu C."/>
            <person name="Desvignes T."/>
            <person name="Floi Bucao C."/>
            <person name="Jouanno E."/>
            <person name="Wen M."/>
            <person name="Mejri S."/>
            <person name="Dirks R."/>
            <person name="Jansen H."/>
            <person name="Henkel C."/>
            <person name="Chen W.J."/>
            <person name="Zahm M."/>
            <person name="Cabau C."/>
            <person name="Klopp C."/>
            <person name="Thompson A.W."/>
            <person name="Robinson-Rechavi M."/>
            <person name="Braasch I."/>
            <person name="Lecointre G."/>
            <person name="Bobe J."/>
            <person name="Postlethwait J.H."/>
            <person name="Berthelot C."/>
            <person name="Roest Crollius H."/>
            <person name="Guiguen Y."/>
        </authorList>
    </citation>
    <scope>NUCLEOTIDE SEQUENCE</scope>
    <source>
        <strain evidence="2">WJC10195</strain>
    </source>
</reference>